<dbReference type="Pfam" id="PF02458">
    <property type="entry name" value="Transferase"/>
    <property type="match status" value="1"/>
</dbReference>
<evidence type="ECO:0008006" key="5">
    <source>
        <dbReference type="Google" id="ProtNLM"/>
    </source>
</evidence>
<evidence type="ECO:0000256" key="1">
    <source>
        <dbReference type="ARBA" id="ARBA00009861"/>
    </source>
</evidence>
<sequence>MNVQVEVISKEIIKPSSPTPNPLRHYKLFFLDQLTPSSYTSLVFFYEFNGETQPAINEVSKHLKKSLAKVLTLFYRLAGRVKIDDHFVDCNDEGIAYLEAQVVRIQCFQYHRESVRKRTLLSEK</sequence>
<gene>
    <name evidence="4" type="ORF">Prudu_011817</name>
</gene>
<organism evidence="4">
    <name type="scientific">Prunus dulcis</name>
    <name type="common">Almond</name>
    <name type="synonym">Amygdalus dulcis</name>
    <dbReference type="NCBI Taxonomy" id="3755"/>
    <lineage>
        <taxon>Eukaryota</taxon>
        <taxon>Viridiplantae</taxon>
        <taxon>Streptophyta</taxon>
        <taxon>Embryophyta</taxon>
        <taxon>Tracheophyta</taxon>
        <taxon>Spermatophyta</taxon>
        <taxon>Magnoliopsida</taxon>
        <taxon>eudicotyledons</taxon>
        <taxon>Gunneridae</taxon>
        <taxon>Pentapetalae</taxon>
        <taxon>rosids</taxon>
        <taxon>fabids</taxon>
        <taxon>Rosales</taxon>
        <taxon>Rosaceae</taxon>
        <taxon>Amygdaloideae</taxon>
        <taxon>Amygdaleae</taxon>
        <taxon>Prunus</taxon>
    </lineage>
</organism>
<dbReference type="GO" id="GO:0016746">
    <property type="term" value="F:acyltransferase activity"/>
    <property type="evidence" value="ECO:0007669"/>
    <property type="project" value="UniProtKB-KW"/>
</dbReference>
<dbReference type="EMBL" id="AP019300">
    <property type="protein sequence ID" value="BBH01525.1"/>
    <property type="molecule type" value="Genomic_DNA"/>
</dbReference>
<dbReference type="Gene3D" id="3.30.559.10">
    <property type="entry name" value="Chloramphenicol acetyltransferase-like domain"/>
    <property type="match status" value="1"/>
</dbReference>
<evidence type="ECO:0000313" key="4">
    <source>
        <dbReference type="EMBL" id="BBH01525.1"/>
    </source>
</evidence>
<evidence type="ECO:0000256" key="3">
    <source>
        <dbReference type="ARBA" id="ARBA00023315"/>
    </source>
</evidence>
<keyword evidence="3" id="KW-0012">Acyltransferase</keyword>
<dbReference type="PANTHER" id="PTHR31623:SF46">
    <property type="entry name" value="VINORINE SYNTHASE-LIKE"/>
    <property type="match status" value="1"/>
</dbReference>
<evidence type="ECO:0000256" key="2">
    <source>
        <dbReference type="ARBA" id="ARBA00022679"/>
    </source>
</evidence>
<name>A0A4Y1RC09_PRUDU</name>
<dbReference type="PANTHER" id="PTHR31623">
    <property type="entry name" value="F21J9.9"/>
    <property type="match status" value="1"/>
</dbReference>
<accession>A0A4Y1RC09</accession>
<dbReference type="InterPro" id="IPR023213">
    <property type="entry name" value="CAT-like_dom_sf"/>
</dbReference>
<comment type="similarity">
    <text evidence="1">Belongs to the plant acyltransferase family.</text>
</comment>
<reference evidence="4" key="1">
    <citation type="journal article" date="2019" name="Science">
        <title>Mutation of a bHLH transcription factor allowed almond domestication.</title>
        <authorList>
            <person name="Sanchez-Perez R."/>
            <person name="Pavan S."/>
            <person name="Mazzeo R."/>
            <person name="Moldovan C."/>
            <person name="Aiese Cigliano R."/>
            <person name="Del Cueto J."/>
            <person name="Ricciardi F."/>
            <person name="Lotti C."/>
            <person name="Ricciardi L."/>
            <person name="Dicenta F."/>
            <person name="Lopez-Marques R.L."/>
            <person name="Lindberg Moller B."/>
        </authorList>
    </citation>
    <scope>NUCLEOTIDE SEQUENCE</scope>
</reference>
<proteinExistence type="inferred from homology"/>
<dbReference type="AlphaFoldDB" id="A0A4Y1RC09"/>
<protein>
    <recommendedName>
        <fullName evidence="5">HXXXD-type acyl-transferase family protein</fullName>
    </recommendedName>
</protein>
<keyword evidence="2" id="KW-0808">Transferase</keyword>